<dbReference type="InterPro" id="IPR051458">
    <property type="entry name" value="Cyt/Met_Dipeptidase"/>
</dbReference>
<dbReference type="PANTHER" id="PTHR43270:SF8">
    <property type="entry name" value="DI- AND TRIPEPTIDASE DUG2-RELATED"/>
    <property type="match status" value="1"/>
</dbReference>
<dbReference type="PANTHER" id="PTHR43270">
    <property type="entry name" value="BETA-ALA-HIS DIPEPTIDASE"/>
    <property type="match status" value="1"/>
</dbReference>
<dbReference type="Pfam" id="PF01546">
    <property type="entry name" value="Peptidase_M20"/>
    <property type="match status" value="1"/>
</dbReference>
<dbReference type="GO" id="GO:0046872">
    <property type="term" value="F:metal ion binding"/>
    <property type="evidence" value="ECO:0007669"/>
    <property type="project" value="UniProtKB-KW"/>
</dbReference>
<dbReference type="Pfam" id="PF07687">
    <property type="entry name" value="M20_dimer"/>
    <property type="match status" value="1"/>
</dbReference>
<dbReference type="KEGG" id="mcn:Mcup_0770"/>
<dbReference type="NCBIfam" id="NF005034">
    <property type="entry name" value="PRK06446.1"/>
    <property type="match status" value="1"/>
</dbReference>
<proteinExistence type="predicted"/>
<dbReference type="GO" id="GO:0008233">
    <property type="term" value="F:peptidase activity"/>
    <property type="evidence" value="ECO:0007669"/>
    <property type="project" value="UniProtKB-KW"/>
</dbReference>
<sequence>MNQLEDLLEFVRIDTTSAKGKGEEGAKFIKDYMERHGIEARLIRHQSKNPYVYGEINVKAKRTLLVYNHYDVQPVEPLDRWESDPFTPVMKEGKIVGRGVGDDKGSLMARLQGILEMEKLPSLNLKFIYEGEEEIGSPNIDSFLKDYKDLLKADYVLWEGAGKGSSGAPEIVLGVKGLLYVEISTRTAKDLHSMYAPVAKNPAWKLVEVLSSLKRDGKVAVPGFYDKVKWLTKEEVSFLKGDKKSMEEAISQEVPEDFQRRLVEEPTCNIAGLYSGYTGEGSKTVIPSYAMAKLDFRLVPEQDPDEILNSLKSYLRDVDIRVLGRVRPYRTSINSEVARCLIDSAKEVYGMDPEVLPNSYGTGPMESFARILENNQIADGIGVDYPGSNIHSFNENIFVQDYLKAKEWMRSFVKRLAQL</sequence>
<dbReference type="AlphaFoldDB" id="F4G1Y6"/>
<dbReference type="GeneID" id="10492961"/>
<evidence type="ECO:0000313" key="6">
    <source>
        <dbReference type="Proteomes" id="UP000007812"/>
    </source>
</evidence>
<dbReference type="HOGENOM" id="CLU_029469_2_1_2"/>
<dbReference type="RefSeq" id="WP_013737373.1">
    <property type="nucleotide sequence ID" value="NC_015435.1"/>
</dbReference>
<accession>F4G1Y6</accession>
<dbReference type="OrthoDB" id="24854at2157"/>
<dbReference type="EMBL" id="CP002656">
    <property type="protein sequence ID" value="AEB94875.1"/>
    <property type="molecule type" value="Genomic_DNA"/>
</dbReference>
<gene>
    <name evidence="5" type="ordered locus">Mcup_0770</name>
</gene>
<dbReference type="STRING" id="1006006.Mcup_0770"/>
<organism evidence="5 6">
    <name type="scientific">Metallosphaera cuprina (strain Ar-4)</name>
    <dbReference type="NCBI Taxonomy" id="1006006"/>
    <lineage>
        <taxon>Archaea</taxon>
        <taxon>Thermoproteota</taxon>
        <taxon>Thermoprotei</taxon>
        <taxon>Sulfolobales</taxon>
        <taxon>Sulfolobaceae</taxon>
        <taxon>Metallosphaera</taxon>
    </lineage>
</organism>
<dbReference type="PATRIC" id="fig|1006006.8.peg.769"/>
<dbReference type="Gene3D" id="3.30.70.360">
    <property type="match status" value="1"/>
</dbReference>
<dbReference type="eggNOG" id="arCOG01110">
    <property type="taxonomic scope" value="Archaea"/>
</dbReference>
<evidence type="ECO:0000259" key="4">
    <source>
        <dbReference type="Pfam" id="PF07687"/>
    </source>
</evidence>
<evidence type="ECO:0000256" key="1">
    <source>
        <dbReference type="ARBA" id="ARBA00022670"/>
    </source>
</evidence>
<keyword evidence="1" id="KW-0645">Protease</keyword>
<dbReference type="GO" id="GO:0006508">
    <property type="term" value="P:proteolysis"/>
    <property type="evidence" value="ECO:0007669"/>
    <property type="project" value="UniProtKB-KW"/>
</dbReference>
<keyword evidence="2" id="KW-0479">Metal-binding</keyword>
<name>F4G1Y6_METCR</name>
<evidence type="ECO:0000256" key="2">
    <source>
        <dbReference type="ARBA" id="ARBA00022723"/>
    </source>
</evidence>
<dbReference type="Proteomes" id="UP000007812">
    <property type="component" value="Chromosome"/>
</dbReference>
<keyword evidence="3" id="KW-0378">Hydrolase</keyword>
<protein>
    <recommendedName>
        <fullName evidence="4">Peptidase M20 dimerisation domain-containing protein</fullName>
    </recommendedName>
</protein>
<dbReference type="InterPro" id="IPR011650">
    <property type="entry name" value="Peptidase_M20_dimer"/>
</dbReference>
<feature type="domain" description="Peptidase M20 dimerisation" evidence="4">
    <location>
        <begin position="174"/>
        <end position="318"/>
    </location>
</feature>
<reference evidence="5 6" key="1">
    <citation type="journal article" date="2011" name="J. Bacteriol.">
        <title>Complete genome sequence of Metallosphaera cuprina, a metal sulfide-oxidizing archaeon from a hot spring.</title>
        <authorList>
            <person name="Liu L.J."/>
            <person name="You X.Y."/>
            <person name="Zheng H."/>
            <person name="Wang S."/>
            <person name="Jiang C.Y."/>
            <person name="Liu S.J."/>
        </authorList>
    </citation>
    <scope>NUCLEOTIDE SEQUENCE [LARGE SCALE GENOMIC DNA]</scope>
    <source>
        <strain evidence="5 6">Ar-4</strain>
    </source>
</reference>
<dbReference type="Gene3D" id="3.40.630.10">
    <property type="entry name" value="Zn peptidases"/>
    <property type="match status" value="1"/>
</dbReference>
<evidence type="ECO:0000256" key="3">
    <source>
        <dbReference type="ARBA" id="ARBA00022801"/>
    </source>
</evidence>
<evidence type="ECO:0000313" key="5">
    <source>
        <dbReference type="EMBL" id="AEB94875.1"/>
    </source>
</evidence>
<dbReference type="SUPFAM" id="SSF53187">
    <property type="entry name" value="Zn-dependent exopeptidases"/>
    <property type="match status" value="1"/>
</dbReference>
<dbReference type="InterPro" id="IPR002933">
    <property type="entry name" value="Peptidase_M20"/>
</dbReference>
<keyword evidence="6" id="KW-1185">Reference proteome</keyword>